<keyword evidence="5" id="KW-0539">Nucleus</keyword>
<evidence type="ECO:0000256" key="1">
    <source>
        <dbReference type="ARBA" id="ARBA00004123"/>
    </source>
</evidence>
<dbReference type="Pfam" id="PF02301">
    <property type="entry name" value="HORMA"/>
    <property type="match status" value="1"/>
</dbReference>
<organism evidence="8 9">
    <name type="scientific">Discostella pseudostelligera</name>
    <dbReference type="NCBI Taxonomy" id="259834"/>
    <lineage>
        <taxon>Eukaryota</taxon>
        <taxon>Sar</taxon>
        <taxon>Stramenopiles</taxon>
        <taxon>Ochrophyta</taxon>
        <taxon>Bacillariophyta</taxon>
        <taxon>Coscinodiscophyceae</taxon>
        <taxon>Thalassiosirophycidae</taxon>
        <taxon>Stephanodiscales</taxon>
        <taxon>Stephanodiscaceae</taxon>
        <taxon>Discostella</taxon>
    </lineage>
</organism>
<dbReference type="PROSITE" id="PS50815">
    <property type="entry name" value="HORMA"/>
    <property type="match status" value="1"/>
</dbReference>
<feature type="domain" description="HORMA" evidence="7">
    <location>
        <begin position="11"/>
        <end position="220"/>
    </location>
</feature>
<accession>A0ABD3N737</accession>
<dbReference type="Gene3D" id="3.30.900.10">
    <property type="entry name" value="HORMA domain"/>
    <property type="match status" value="1"/>
</dbReference>
<comment type="subcellular location">
    <subcellularLocation>
        <location evidence="1">Nucleus</location>
    </subcellularLocation>
</comment>
<dbReference type="GO" id="GO:0005634">
    <property type="term" value="C:nucleus"/>
    <property type="evidence" value="ECO:0007669"/>
    <property type="project" value="UniProtKB-SubCell"/>
</dbReference>
<dbReference type="FunFam" id="3.30.900.10:FF:000002">
    <property type="entry name" value="Mitotic spindle assembly checkpoint protein MAD2A"/>
    <property type="match status" value="1"/>
</dbReference>
<reference evidence="8 9" key="1">
    <citation type="submission" date="2024-10" db="EMBL/GenBank/DDBJ databases">
        <title>Updated reference genomes for cyclostephanoid diatoms.</title>
        <authorList>
            <person name="Roberts W.R."/>
            <person name="Alverson A.J."/>
        </authorList>
    </citation>
    <scope>NUCLEOTIDE SEQUENCE [LARGE SCALE GENOMIC DNA]</scope>
    <source>
        <strain evidence="8 9">AJA232-27</strain>
    </source>
</reference>
<dbReference type="PANTHER" id="PTHR11842">
    <property type="entry name" value="MITOTIC SPINDLE ASSEMBLY CHECKPOINT PROTEIN MAD2"/>
    <property type="match status" value="1"/>
</dbReference>
<dbReference type="PANTHER" id="PTHR11842:SF11">
    <property type="entry name" value="MITOTIC SPINDLE ASSEMBLY CHECKPOINT PROTEIN MAD2A"/>
    <property type="match status" value="1"/>
</dbReference>
<dbReference type="InterPro" id="IPR036570">
    <property type="entry name" value="HORMA_dom_sf"/>
</dbReference>
<name>A0ABD3N737_9STRA</name>
<evidence type="ECO:0000256" key="4">
    <source>
        <dbReference type="ARBA" id="ARBA00022776"/>
    </source>
</evidence>
<evidence type="ECO:0000313" key="9">
    <source>
        <dbReference type="Proteomes" id="UP001530293"/>
    </source>
</evidence>
<dbReference type="EMBL" id="JALLBG020000030">
    <property type="protein sequence ID" value="KAL3771173.1"/>
    <property type="molecule type" value="Genomic_DNA"/>
</dbReference>
<dbReference type="InterPro" id="IPR045091">
    <property type="entry name" value="Mad2-like"/>
</dbReference>
<comment type="similarity">
    <text evidence="2">Belongs to the MAD2 family.</text>
</comment>
<dbReference type="AlphaFoldDB" id="A0ABD3N737"/>
<dbReference type="GO" id="GO:0051301">
    <property type="term" value="P:cell division"/>
    <property type="evidence" value="ECO:0007669"/>
    <property type="project" value="UniProtKB-KW"/>
</dbReference>
<evidence type="ECO:0000256" key="3">
    <source>
        <dbReference type="ARBA" id="ARBA00022618"/>
    </source>
</evidence>
<comment type="caution">
    <text evidence="8">The sequence shown here is derived from an EMBL/GenBank/DDBJ whole genome shotgun (WGS) entry which is preliminary data.</text>
</comment>
<evidence type="ECO:0000256" key="6">
    <source>
        <dbReference type="ARBA" id="ARBA00023306"/>
    </source>
</evidence>
<keyword evidence="4" id="KW-0498">Mitosis</keyword>
<dbReference type="Proteomes" id="UP001530293">
    <property type="component" value="Unassembled WGS sequence"/>
</dbReference>
<proteinExistence type="inferred from homology"/>
<evidence type="ECO:0000256" key="2">
    <source>
        <dbReference type="ARBA" id="ARBA00010348"/>
    </source>
</evidence>
<protein>
    <recommendedName>
        <fullName evidence="7">HORMA domain-containing protein</fullName>
    </recommendedName>
</protein>
<sequence length="230" mass="25829">MVAKDTVITLKGSVEIVTEFFFTAINSILYQRGIYQPETFKRESKYGLTVLTTTDQGLLSYLGTVMSQMGSWLTDGDVQRLVVVVTGIDSGETLERWQFNVCVDDGSEGSVDVSIMTGNDENVSNNIAMRKGSDGKITKTPKTVKEVHDEIQAIIRQITASVTFLPLLNEPCSFDLLVYTNKSAVVPHKWEDSDPRYIMNSQEVKLRSFTTSFHKVDSMVTYKEADEWEL</sequence>
<evidence type="ECO:0000313" key="8">
    <source>
        <dbReference type="EMBL" id="KAL3771173.1"/>
    </source>
</evidence>
<evidence type="ECO:0000259" key="7">
    <source>
        <dbReference type="PROSITE" id="PS50815"/>
    </source>
</evidence>
<dbReference type="SUPFAM" id="SSF56019">
    <property type="entry name" value="The spindle assembly checkpoint protein mad2"/>
    <property type="match status" value="1"/>
</dbReference>
<keyword evidence="9" id="KW-1185">Reference proteome</keyword>
<evidence type="ECO:0000256" key="5">
    <source>
        <dbReference type="ARBA" id="ARBA00023242"/>
    </source>
</evidence>
<keyword evidence="3" id="KW-0132">Cell division</keyword>
<keyword evidence="6" id="KW-0131">Cell cycle</keyword>
<dbReference type="InterPro" id="IPR003511">
    <property type="entry name" value="HORMA_dom"/>
</dbReference>
<gene>
    <name evidence="8" type="ORF">ACHAWU_004796</name>
</gene>